<dbReference type="NCBIfam" id="TIGR00128">
    <property type="entry name" value="fabD"/>
    <property type="match status" value="1"/>
</dbReference>
<accession>A0A2P6V057</accession>
<name>A0A2P6V057_9CHLO</name>
<dbReference type="Pfam" id="PF00698">
    <property type="entry name" value="Acyl_transf_1"/>
    <property type="match status" value="1"/>
</dbReference>
<dbReference type="InterPro" id="IPR016035">
    <property type="entry name" value="Acyl_Trfase/lysoPLipase"/>
</dbReference>
<dbReference type="NCBIfam" id="TIGR00706">
    <property type="entry name" value="SppA_dom"/>
    <property type="match status" value="1"/>
</dbReference>
<dbReference type="Gene3D" id="3.90.226.10">
    <property type="entry name" value="2-enoyl-CoA Hydratase, Chain A, domain 1"/>
    <property type="match status" value="2"/>
</dbReference>
<feature type="region of interest" description="Disordered" evidence="5">
    <location>
        <begin position="389"/>
        <end position="413"/>
    </location>
</feature>
<dbReference type="InterPro" id="IPR004635">
    <property type="entry name" value="Pept_S49_SppA"/>
</dbReference>
<keyword evidence="3" id="KW-0378">Hydrolase</keyword>
<proteinExistence type="inferred from homology"/>
<dbReference type="OrthoDB" id="541883at2759"/>
<keyword evidence="8" id="KW-1185">Reference proteome</keyword>
<evidence type="ECO:0000256" key="5">
    <source>
        <dbReference type="SAM" id="MobiDB-lite"/>
    </source>
</evidence>
<dbReference type="Proteomes" id="UP000239649">
    <property type="component" value="Unassembled WGS sequence"/>
</dbReference>
<feature type="domain" description="Malonyl-CoA:ACP transacylase (MAT)" evidence="6">
    <location>
        <begin position="769"/>
        <end position="1068"/>
    </location>
</feature>
<dbReference type="CDD" id="cd07023">
    <property type="entry name" value="S49_Sppa_N_C"/>
    <property type="match status" value="1"/>
</dbReference>
<dbReference type="FunFam" id="3.30.70.250:FF:000004">
    <property type="entry name" value="Malonyl CoA-acyl carrier transacylase"/>
    <property type="match status" value="1"/>
</dbReference>
<keyword evidence="4" id="KW-0720">Serine protease</keyword>
<dbReference type="InterPro" id="IPR029045">
    <property type="entry name" value="ClpP/crotonase-like_dom_sf"/>
</dbReference>
<dbReference type="InterPro" id="IPR047272">
    <property type="entry name" value="S49_SppA_C"/>
</dbReference>
<reference evidence="7 8" key="1">
    <citation type="journal article" date="2018" name="Plant J.">
        <title>Genome sequences of Chlorella sorokiniana UTEX 1602 and Micractinium conductrix SAG 241.80: implications to maltose excretion by a green alga.</title>
        <authorList>
            <person name="Arriola M.B."/>
            <person name="Velmurugan N."/>
            <person name="Zhang Y."/>
            <person name="Plunkett M.H."/>
            <person name="Hondzo H."/>
            <person name="Barney B.M."/>
        </authorList>
    </citation>
    <scope>NUCLEOTIDE SEQUENCE [LARGE SCALE GENOMIC DNA]</scope>
    <source>
        <strain evidence="7 8">SAG 241.80</strain>
    </source>
</reference>
<dbReference type="InterPro" id="IPR014043">
    <property type="entry name" value="Acyl_transferase_dom"/>
</dbReference>
<dbReference type="SUPFAM" id="SSF52151">
    <property type="entry name" value="FabD/lysophospholipase-like"/>
    <property type="match status" value="1"/>
</dbReference>
<evidence type="ECO:0000256" key="1">
    <source>
        <dbReference type="ARBA" id="ARBA00008683"/>
    </source>
</evidence>
<comment type="caution">
    <text evidence="7">The sequence shown here is derived from an EMBL/GenBank/DDBJ whole genome shotgun (WGS) entry which is preliminary data.</text>
</comment>
<comment type="similarity">
    <text evidence="1">Belongs to the peptidase S49 family.</text>
</comment>
<dbReference type="GO" id="GO:0008236">
    <property type="term" value="F:serine-type peptidase activity"/>
    <property type="evidence" value="ECO:0007669"/>
    <property type="project" value="UniProtKB-KW"/>
</dbReference>
<dbReference type="Gene3D" id="6.20.330.10">
    <property type="match status" value="1"/>
</dbReference>
<dbReference type="SUPFAM" id="SSF52096">
    <property type="entry name" value="ClpP/crotonase"/>
    <property type="match status" value="2"/>
</dbReference>
<gene>
    <name evidence="7" type="ORF">C2E20_8867</name>
</gene>
<protein>
    <submittedName>
        <fullName evidence="7">Malonyl-acyl carrier mitochondrial</fullName>
    </submittedName>
</protein>
<dbReference type="SMART" id="SM00827">
    <property type="entry name" value="PKS_AT"/>
    <property type="match status" value="1"/>
</dbReference>
<organism evidence="7 8">
    <name type="scientific">Micractinium conductrix</name>
    <dbReference type="NCBI Taxonomy" id="554055"/>
    <lineage>
        <taxon>Eukaryota</taxon>
        <taxon>Viridiplantae</taxon>
        <taxon>Chlorophyta</taxon>
        <taxon>core chlorophytes</taxon>
        <taxon>Trebouxiophyceae</taxon>
        <taxon>Chlorellales</taxon>
        <taxon>Chlorellaceae</taxon>
        <taxon>Chlorella clade</taxon>
        <taxon>Micractinium</taxon>
    </lineage>
</organism>
<dbReference type="GO" id="GO:0004314">
    <property type="term" value="F:[acyl-carrier-protein] S-malonyltransferase activity"/>
    <property type="evidence" value="ECO:0007669"/>
    <property type="project" value="InterPro"/>
</dbReference>
<evidence type="ECO:0000313" key="7">
    <source>
        <dbReference type="EMBL" id="PSC67477.1"/>
    </source>
</evidence>
<evidence type="ECO:0000256" key="3">
    <source>
        <dbReference type="ARBA" id="ARBA00022801"/>
    </source>
</evidence>
<dbReference type="GO" id="GO:0006508">
    <property type="term" value="P:proteolysis"/>
    <property type="evidence" value="ECO:0007669"/>
    <property type="project" value="UniProtKB-KW"/>
</dbReference>
<dbReference type="AlphaFoldDB" id="A0A2P6V057"/>
<dbReference type="STRING" id="554055.A0A2P6V057"/>
<dbReference type="PANTHER" id="PTHR47170:SF2">
    <property type="entry name" value="MALONYL-COA:ACP TRANSACYLASE (MAT) DOMAIN-CONTAINING PROTEIN"/>
    <property type="match status" value="1"/>
</dbReference>
<dbReference type="EMBL" id="LHPF02000058">
    <property type="protein sequence ID" value="PSC67477.1"/>
    <property type="molecule type" value="Genomic_DNA"/>
</dbReference>
<dbReference type="InterPro" id="IPR004410">
    <property type="entry name" value="Malonyl_CoA-ACP_transAc_FabD"/>
</dbReference>
<evidence type="ECO:0000256" key="2">
    <source>
        <dbReference type="ARBA" id="ARBA00022670"/>
    </source>
</evidence>
<feature type="compositionally biased region" description="Low complexity" evidence="5">
    <location>
        <begin position="302"/>
        <end position="312"/>
    </location>
</feature>
<sequence>MAQASPGRLARLGSRAERVLAGVGLLTVGGVAVQAAAARKRSSAALPAEGFVLELDLEQGSVVESARPRPLQTLLAGEGGRRKPLELAAVVDALQAAGDDTRVVGLLALLGGAAGLGLAQTQELCDAVSAFRTRSSARGAPSLAYADAFGEGGGSGTGTYLLASAFEFVAVQPTGLVSVTGLSATPFYARGFLDRFKVKPVFFAREEYKSAASFLLNHGSSKAEREALRATLASLSSQVVAGIAAGRGLTEKQVVAAIDSAPHLAVQAERLGLVDARLHRDQALKLVPRLVEARRAGPPPSAANSSSGQPAGLLPRLLADPDAEPERKVKRISVARYAAALDQQRQQREAEERWEAIKARVRAVAGRVLDVAGWPQLWAALRRGDDVAQGGKAADQQSSEAAGGGPAGSAAAAPQPMPRVALLTLEGPIFLGLAPSGPSPSPNPGAKVASLPVIRALQKAREDKAVKAVVLRVDSPGGSATASEAIHREVALLRRAGKTVVVSMGNAAASGGYYLATAADKIVAQPATVTGSIGVLAGKLVFDEAMRAYDIHTESYKAGRNADVLSPFSSFDRAQRAAVEALIDDVYATFKQRVAEGRGLSPEAVARLAKGRVWTGEQALALGLVDELGGLETALALAKKEAGLPMEEGAVLVKRLYPERRSPLATALKALSGDGDGESGEGEGGKDGAQPGAAPAAAAALVATTAALGLQLTAAEWALLAQGQGGTCAAAPRSLRAAVCTAGRQQRRLTVKASADAKFADYKPRTAFFFPGQGAQTVGMAVETAAQVPAAKALFECASDILGYDLLAVCAEGPKEKLDSTAVSQPAIYVASLAALEKLKAEQGDAAAAAADVAAGLSLGEYTALTYAGAIDFEDGVRLVKLRGESMQAAADATPSGMVSVIGLSSDKVAELCEAASKEVAAGQGVQIANFLCNGNYAVSGGIAGCEALEKLAKSFKARMTVRLAVAGAFHTDFMAPAREKLQAALEGTDIKEPRIPVISNVDAAPHADPAVIKAILAQQLTAPVQWETTLKALLERGLEKSYEIGPNKVIAGIMKRVDKAHPIENITV</sequence>
<evidence type="ECO:0000313" key="8">
    <source>
        <dbReference type="Proteomes" id="UP000239649"/>
    </source>
</evidence>
<evidence type="ECO:0000259" key="6">
    <source>
        <dbReference type="SMART" id="SM00827"/>
    </source>
</evidence>
<evidence type="ECO:0000256" key="4">
    <source>
        <dbReference type="ARBA" id="ARBA00022825"/>
    </source>
</evidence>
<dbReference type="Gene3D" id="3.40.366.10">
    <property type="entry name" value="Malonyl-Coenzyme A Acyl Carrier Protein, domain 2"/>
    <property type="match status" value="1"/>
</dbReference>
<dbReference type="SUPFAM" id="SSF55048">
    <property type="entry name" value="Probable ACP-binding domain of malonyl-CoA ACP transacylase"/>
    <property type="match status" value="1"/>
</dbReference>
<dbReference type="InterPro" id="IPR001227">
    <property type="entry name" value="Ac_transferase_dom_sf"/>
</dbReference>
<dbReference type="InterPro" id="IPR002142">
    <property type="entry name" value="Peptidase_S49"/>
</dbReference>
<feature type="region of interest" description="Disordered" evidence="5">
    <location>
        <begin position="295"/>
        <end position="325"/>
    </location>
</feature>
<dbReference type="Gene3D" id="3.30.70.250">
    <property type="entry name" value="Malonyl-CoA ACP transacylase, ACP-binding"/>
    <property type="match status" value="1"/>
</dbReference>
<dbReference type="PANTHER" id="PTHR47170">
    <property type="entry name" value="MALONYL-COA ACP TRANSACYLASE, ACP-BINDING"/>
    <property type="match status" value="1"/>
</dbReference>
<dbReference type="Pfam" id="PF01343">
    <property type="entry name" value="Peptidase_S49"/>
    <property type="match status" value="2"/>
</dbReference>
<dbReference type="InterPro" id="IPR052760">
    <property type="entry name" value="Mitochondrial_malonyltrans"/>
</dbReference>
<feature type="region of interest" description="Disordered" evidence="5">
    <location>
        <begin position="670"/>
        <end position="692"/>
    </location>
</feature>
<dbReference type="InterPro" id="IPR016036">
    <property type="entry name" value="Malonyl_transacylase_ACP-bd"/>
</dbReference>
<keyword evidence="2" id="KW-0645">Protease</keyword>